<dbReference type="InterPro" id="IPR036220">
    <property type="entry name" value="UDP-Glc/GDP-Man_DH_C_sf"/>
</dbReference>
<dbReference type="Pfam" id="PF03721">
    <property type="entry name" value="UDPG_MGDP_dh_N"/>
    <property type="match status" value="1"/>
</dbReference>
<dbReference type="Pfam" id="PF03720">
    <property type="entry name" value="UDPG_MGDP_dh_C"/>
    <property type="match status" value="1"/>
</dbReference>
<dbReference type="EC" id="1.1.1.22" evidence="6"/>
<dbReference type="SUPFAM" id="SSF48179">
    <property type="entry name" value="6-phosphogluconate dehydrogenase C-terminal domain-like"/>
    <property type="match status" value="1"/>
</dbReference>
<dbReference type="EMBL" id="JRYO01000230">
    <property type="protein sequence ID" value="KHE90853.1"/>
    <property type="molecule type" value="Genomic_DNA"/>
</dbReference>
<proteinExistence type="inferred from homology"/>
<dbReference type="PATRIC" id="fig|237368.3.peg.3648"/>
<dbReference type="GO" id="GO:0016628">
    <property type="term" value="F:oxidoreductase activity, acting on the CH-CH group of donors, NAD or NADP as acceptor"/>
    <property type="evidence" value="ECO:0007669"/>
    <property type="project" value="InterPro"/>
</dbReference>
<name>A0A0B0EID9_9BACT</name>
<feature type="transmembrane region" description="Helical" evidence="4">
    <location>
        <begin position="21"/>
        <end position="42"/>
    </location>
</feature>
<dbReference type="Gene3D" id="3.40.50.720">
    <property type="entry name" value="NAD(P)-binding Rossmann-like Domain"/>
    <property type="match status" value="2"/>
</dbReference>
<dbReference type="InterPro" id="IPR008927">
    <property type="entry name" value="6-PGluconate_DH-like_C_sf"/>
</dbReference>
<dbReference type="PANTHER" id="PTHR43491:SF1">
    <property type="entry name" value="UDP-N-ACETYL-D-MANNOSAMINE DEHYDROGENASE"/>
    <property type="match status" value="1"/>
</dbReference>
<keyword evidence="4" id="KW-1133">Transmembrane helix</keyword>
<feature type="domain" description="UDP-glucose/GDP-mannose dehydrogenase C-terminal" evidence="5">
    <location>
        <begin position="336"/>
        <end position="434"/>
    </location>
</feature>
<dbReference type="PIRSF" id="PIRSF500136">
    <property type="entry name" value="UDP_ManNAc_DH"/>
    <property type="match status" value="1"/>
</dbReference>
<dbReference type="Proteomes" id="UP000030652">
    <property type="component" value="Unassembled WGS sequence"/>
</dbReference>
<reference evidence="6 7" key="1">
    <citation type="submission" date="2014-10" db="EMBL/GenBank/DDBJ databases">
        <title>Draft genome of anammox bacterium scalindua brodae, obtained using differential coverage binning of sequence data from two enrichment reactors.</title>
        <authorList>
            <person name="Speth D.R."/>
            <person name="Russ L."/>
            <person name="Kartal B."/>
            <person name="Op den Camp H.J."/>
            <person name="Dutilh B.E."/>
            <person name="Jetten M.S."/>
        </authorList>
    </citation>
    <scope>NUCLEOTIDE SEQUENCE [LARGE SCALE GENOMIC DNA]</scope>
    <source>
        <strain evidence="6">RU1</strain>
    </source>
</reference>
<dbReference type="GO" id="GO:0051287">
    <property type="term" value="F:NAD binding"/>
    <property type="evidence" value="ECO:0007669"/>
    <property type="project" value="InterPro"/>
</dbReference>
<evidence type="ECO:0000313" key="6">
    <source>
        <dbReference type="EMBL" id="KHE90853.1"/>
    </source>
</evidence>
<dbReference type="PANTHER" id="PTHR43491">
    <property type="entry name" value="UDP-N-ACETYL-D-MANNOSAMINE DEHYDROGENASE"/>
    <property type="match status" value="1"/>
</dbReference>
<comment type="caution">
    <text evidence="6">The sequence shown here is derived from an EMBL/GenBank/DDBJ whole genome shotgun (WGS) entry which is preliminary data.</text>
</comment>
<keyword evidence="4" id="KW-0812">Transmembrane</keyword>
<dbReference type="GO" id="GO:0003979">
    <property type="term" value="F:UDP-glucose 6-dehydrogenase activity"/>
    <property type="evidence" value="ECO:0007669"/>
    <property type="project" value="UniProtKB-EC"/>
</dbReference>
<dbReference type="InterPro" id="IPR017476">
    <property type="entry name" value="UDP-Glc/GDP-Man"/>
</dbReference>
<dbReference type="eggNOG" id="COG0677">
    <property type="taxonomic scope" value="Bacteria"/>
</dbReference>
<evidence type="ECO:0000256" key="1">
    <source>
        <dbReference type="ARBA" id="ARBA00023002"/>
    </source>
</evidence>
<evidence type="ECO:0000256" key="3">
    <source>
        <dbReference type="PIRNR" id="PIRNR000124"/>
    </source>
</evidence>
<dbReference type="Pfam" id="PF00984">
    <property type="entry name" value="UDPG_MGDP_dh"/>
    <property type="match status" value="1"/>
</dbReference>
<dbReference type="AlphaFoldDB" id="A0A0B0EID9"/>
<sequence length="445" mass="49505">MKENDKSSAYLSLLDKIKNREAVVGIIGLGYVGLPLAIHFGLQGFKVIGFDVDQSKVDMLYKGESYIKHIKMEHINERIKEGKFEATVDFSSLGRADCILICVPTPLTDKMEPDLSYVLDTTKSIADNLRDGQIIILESTTYPGTTEEELLPRLVVNDMKVGNDFFLAYSPEREDPGNKKYDAANIPKVVGGVTPACLEIASNLYNCITQAVPVSSTGVAEMTKILENTFRSVNIALVNELKVLGHKMGIDIFEVINAAATKPFGYTPFYPGPGLGGHCIPIDPFYLSWKAREYDFSTRFIQLAGEVNISMPYYVIERTIDALNQKEKSLKGSRIFVLGVAYKKDIDDDRESPGYTIMKMLLEKGALVSYNDPWVPMLKKSRKYNFQMKSTPITPEMLREMDAAVILADHSAYDYVEIVKHSNLIIDTRNATSGIDGAGKNVFNA</sequence>
<evidence type="ECO:0000256" key="4">
    <source>
        <dbReference type="SAM" id="Phobius"/>
    </source>
</evidence>
<organism evidence="6 7">
    <name type="scientific">Candidatus Scalindua brodae</name>
    <dbReference type="NCBI Taxonomy" id="237368"/>
    <lineage>
        <taxon>Bacteria</taxon>
        <taxon>Pseudomonadati</taxon>
        <taxon>Planctomycetota</taxon>
        <taxon>Candidatus Brocadiia</taxon>
        <taxon>Candidatus Brocadiales</taxon>
        <taxon>Candidatus Scalinduaceae</taxon>
        <taxon>Candidatus Scalindua</taxon>
    </lineage>
</organism>
<dbReference type="SUPFAM" id="SSF51735">
    <property type="entry name" value="NAD(P)-binding Rossmann-fold domains"/>
    <property type="match status" value="1"/>
</dbReference>
<keyword evidence="1 6" id="KW-0560">Oxidoreductase</keyword>
<dbReference type="InterPro" id="IPR014027">
    <property type="entry name" value="UDP-Glc/GDP-Man_DH_C"/>
</dbReference>
<dbReference type="InterPro" id="IPR001732">
    <property type="entry name" value="UDP-Glc/GDP-Man_DH_N"/>
</dbReference>
<accession>A0A0B0EID9</accession>
<evidence type="ECO:0000313" key="7">
    <source>
        <dbReference type="Proteomes" id="UP000030652"/>
    </source>
</evidence>
<dbReference type="SUPFAM" id="SSF52413">
    <property type="entry name" value="UDP-glucose/GDP-mannose dehydrogenase C-terminal domain"/>
    <property type="match status" value="1"/>
</dbReference>
<dbReference type="InterPro" id="IPR028359">
    <property type="entry name" value="UDP_ManNAc/GlcNAc_DH"/>
</dbReference>
<dbReference type="PIRSF" id="PIRSF000124">
    <property type="entry name" value="UDPglc_GDPman_dh"/>
    <property type="match status" value="1"/>
</dbReference>
<evidence type="ECO:0000259" key="5">
    <source>
        <dbReference type="SMART" id="SM00984"/>
    </source>
</evidence>
<dbReference type="InterPro" id="IPR036291">
    <property type="entry name" value="NAD(P)-bd_dom_sf"/>
</dbReference>
<gene>
    <name evidence="6" type="primary">ugd_2</name>
    <name evidence="6" type="ORF">SCABRO_03382</name>
</gene>
<comment type="similarity">
    <text evidence="3">Belongs to the UDP-glucose/GDP-mannose dehydrogenase family.</text>
</comment>
<dbReference type="SMART" id="SM00984">
    <property type="entry name" value="UDPG_MGDP_dh_C"/>
    <property type="match status" value="1"/>
</dbReference>
<evidence type="ECO:0000256" key="2">
    <source>
        <dbReference type="ARBA" id="ARBA00023027"/>
    </source>
</evidence>
<dbReference type="InterPro" id="IPR014026">
    <property type="entry name" value="UDP-Glc/GDP-Man_DH_dimer"/>
</dbReference>
<keyword evidence="4" id="KW-0472">Membrane</keyword>
<dbReference type="NCBIfam" id="TIGR03026">
    <property type="entry name" value="NDP-sugDHase"/>
    <property type="match status" value="1"/>
</dbReference>
<dbReference type="GO" id="GO:0000271">
    <property type="term" value="P:polysaccharide biosynthetic process"/>
    <property type="evidence" value="ECO:0007669"/>
    <property type="project" value="InterPro"/>
</dbReference>
<keyword evidence="2" id="KW-0520">NAD</keyword>
<protein>
    <submittedName>
        <fullName evidence="6">UDP-glucose/GDP-mannose dehydrogenase</fullName>
        <ecNumber evidence="6">1.1.1.22</ecNumber>
    </submittedName>
</protein>